<evidence type="ECO:0000256" key="3">
    <source>
        <dbReference type="ARBA" id="ARBA00022801"/>
    </source>
</evidence>
<dbReference type="PANTHER" id="PTHR17224">
    <property type="entry name" value="PEPTIDYL-TRNA HYDROLASE"/>
    <property type="match status" value="1"/>
</dbReference>
<sequence length="230" mass="25891">MVWKSLQLRPAVSSFAKGLARNDNSIYIRTLASSARNEKSPSLLVTSIGNPEPRYSKTRHNVGHWIIDQIVRSYPDMFRESEINSNGRLGLFWESTSNSPNITLFKSTNSYMNLQGSPVSKVWNQYRKSEQNRGNVPFLVVIHDELQMPLGKIQLRKQGTSARGHNGLRSIDSAIGKTYTKISIGIGKPVGQDVAEYVLSPFEKNEKDILTMESFPKAYSCIIQLLKEAQ</sequence>
<dbReference type="EC" id="3.1.1.29" evidence="1 6"/>
<dbReference type="PANTHER" id="PTHR17224:SF1">
    <property type="entry name" value="PEPTIDYL-TRNA HYDROLASE"/>
    <property type="match status" value="1"/>
</dbReference>
<dbReference type="InterPro" id="IPR036416">
    <property type="entry name" value="Pept_tRNA_hydro_sf"/>
</dbReference>
<keyword evidence="3 6" id="KW-0378">Hydrolase</keyword>
<evidence type="ECO:0000313" key="8">
    <source>
        <dbReference type="EMBL" id="CCE79941.1"/>
    </source>
</evidence>
<dbReference type="OrthoDB" id="1711136at2759"/>
<accession>G8YK61</accession>
<reference evidence="10" key="2">
    <citation type="journal article" date="2012" name="G3 (Bethesda)">
        <title>Pichia sorbitophila, an interspecies yeast hybrid reveals early steps of genome resolution following polyploidization.</title>
        <authorList>
            <person name="Leh Louis V."/>
            <person name="Despons L."/>
            <person name="Friedrich A."/>
            <person name="Martin T."/>
            <person name="Durrens P."/>
            <person name="Casaregola S."/>
            <person name="Neuveglise C."/>
            <person name="Fairhead C."/>
            <person name="Marck C."/>
            <person name="Cruz J.A."/>
            <person name="Straub M.L."/>
            <person name="Kugler V."/>
            <person name="Sacerdot C."/>
            <person name="Uzunov Z."/>
            <person name="Thierry A."/>
            <person name="Weiss S."/>
            <person name="Bleykasten C."/>
            <person name="De Montigny J."/>
            <person name="Jacques N."/>
            <person name="Jung P."/>
            <person name="Lemaire M."/>
            <person name="Mallet S."/>
            <person name="Morel G."/>
            <person name="Richard G.F."/>
            <person name="Sarkar A."/>
            <person name="Savel G."/>
            <person name="Schacherer J."/>
            <person name="Seret M.L."/>
            <person name="Talla E."/>
            <person name="Samson G."/>
            <person name="Jubin C."/>
            <person name="Poulain J."/>
            <person name="Vacherie B."/>
            <person name="Barbe V."/>
            <person name="Pelletier E."/>
            <person name="Sherman D.J."/>
            <person name="Westhof E."/>
            <person name="Weissenbach J."/>
            <person name="Baret P.V."/>
            <person name="Wincker P."/>
            <person name="Gaillardin C."/>
            <person name="Dujon B."/>
            <person name="Souciet J.L."/>
        </authorList>
    </citation>
    <scope>NUCLEOTIDE SEQUENCE [LARGE SCALE GENOMIC DNA]</scope>
    <source>
        <strain evidence="10">ATCC MYA-4447 / BCRC 22081 / CBS 7064 / NBRC 10061 / NRRL Y-12695</strain>
    </source>
</reference>
<comment type="similarity">
    <text evidence="5 7">Belongs to the PTH family.</text>
</comment>
<keyword evidence="4" id="KW-0694">RNA-binding</keyword>
<dbReference type="InterPro" id="IPR001328">
    <property type="entry name" value="Pept_tRNA_hydro"/>
</dbReference>
<evidence type="ECO:0000256" key="5">
    <source>
        <dbReference type="ARBA" id="ARBA00038063"/>
    </source>
</evidence>
<evidence type="ECO:0000256" key="1">
    <source>
        <dbReference type="ARBA" id="ARBA00013260"/>
    </source>
</evidence>
<dbReference type="PROSITE" id="PS01196">
    <property type="entry name" value="PEPT_TRNA_HYDROL_2"/>
    <property type="match status" value="1"/>
</dbReference>
<name>G8YK61_PICSO</name>
<dbReference type="STRING" id="559304.G8YK61"/>
<reference evidence="8" key="1">
    <citation type="submission" date="2011-10" db="EMBL/GenBank/DDBJ databases">
        <authorList>
            <person name="Genoscope - CEA"/>
        </authorList>
    </citation>
    <scope>NUCLEOTIDE SEQUENCE</scope>
</reference>
<dbReference type="SUPFAM" id="SSF53178">
    <property type="entry name" value="Peptidyl-tRNA hydrolase-like"/>
    <property type="match status" value="1"/>
</dbReference>
<evidence type="ECO:0000313" key="10">
    <source>
        <dbReference type="Proteomes" id="UP000005222"/>
    </source>
</evidence>
<evidence type="ECO:0000256" key="6">
    <source>
        <dbReference type="RuleBase" id="RU000673"/>
    </source>
</evidence>
<dbReference type="HOGENOM" id="CLU_062456_2_0_1"/>
<dbReference type="EMBL" id="FO082052">
    <property type="protein sequence ID" value="CCE80706.1"/>
    <property type="molecule type" value="Genomic_DNA"/>
</dbReference>
<dbReference type="EMBL" id="FO082053">
    <property type="protein sequence ID" value="CCE79941.1"/>
    <property type="molecule type" value="Genomic_DNA"/>
</dbReference>
<evidence type="ECO:0000256" key="7">
    <source>
        <dbReference type="RuleBase" id="RU004320"/>
    </source>
</evidence>
<evidence type="ECO:0000313" key="9">
    <source>
        <dbReference type="EMBL" id="CCE80706.1"/>
    </source>
</evidence>
<evidence type="ECO:0000256" key="4">
    <source>
        <dbReference type="ARBA" id="ARBA00022884"/>
    </source>
</evidence>
<gene>
    <name evidence="8" type="primary">Piso0_003034</name>
    <name evidence="8" type="ORF">GNLVRS01_PISO0G03438g</name>
    <name evidence="9" type="ORF">GNLVRS01_PISO0H03439g</name>
</gene>
<dbReference type="Proteomes" id="UP000005222">
    <property type="component" value="Chromosome G"/>
</dbReference>
<dbReference type="Gene3D" id="3.40.50.1470">
    <property type="entry name" value="Peptidyl-tRNA hydrolase"/>
    <property type="match status" value="1"/>
</dbReference>
<evidence type="ECO:0000256" key="2">
    <source>
        <dbReference type="ARBA" id="ARBA00022555"/>
    </source>
</evidence>
<dbReference type="NCBIfam" id="TIGR00447">
    <property type="entry name" value="pth"/>
    <property type="match status" value="1"/>
</dbReference>
<keyword evidence="2" id="KW-0820">tRNA-binding</keyword>
<proteinExistence type="inferred from homology"/>
<dbReference type="GO" id="GO:0000049">
    <property type="term" value="F:tRNA binding"/>
    <property type="evidence" value="ECO:0007669"/>
    <property type="project" value="UniProtKB-KW"/>
</dbReference>
<dbReference type="Pfam" id="PF01195">
    <property type="entry name" value="Pept_tRNA_hydro"/>
    <property type="match status" value="1"/>
</dbReference>
<dbReference type="AlphaFoldDB" id="G8YK61"/>
<dbReference type="GO" id="GO:0004045">
    <property type="term" value="F:peptidyl-tRNA hydrolase activity"/>
    <property type="evidence" value="ECO:0007669"/>
    <property type="project" value="UniProtKB-EC"/>
</dbReference>
<dbReference type="FunCoup" id="G8YK61">
    <property type="interactions" value="193"/>
</dbReference>
<dbReference type="InParanoid" id="G8YK61"/>
<dbReference type="eggNOG" id="KOG2255">
    <property type="taxonomic scope" value="Eukaryota"/>
</dbReference>
<organism evidence="8 10">
    <name type="scientific">Pichia sorbitophila (strain ATCC MYA-4447 / BCRC 22081 / CBS 7064 / NBRC 10061 / NRRL Y-12695)</name>
    <name type="common">Hybrid yeast</name>
    <dbReference type="NCBI Taxonomy" id="559304"/>
    <lineage>
        <taxon>Eukaryota</taxon>
        <taxon>Fungi</taxon>
        <taxon>Dikarya</taxon>
        <taxon>Ascomycota</taxon>
        <taxon>Saccharomycotina</taxon>
        <taxon>Pichiomycetes</taxon>
        <taxon>Debaryomycetaceae</taxon>
        <taxon>Millerozyma</taxon>
    </lineage>
</organism>
<dbReference type="CDD" id="cd00462">
    <property type="entry name" value="PTH"/>
    <property type="match status" value="1"/>
</dbReference>
<dbReference type="PROSITE" id="PS01195">
    <property type="entry name" value="PEPT_TRNA_HYDROL_1"/>
    <property type="match status" value="1"/>
</dbReference>
<dbReference type="Proteomes" id="UP000005222">
    <property type="component" value="Chromosome H"/>
</dbReference>
<protein>
    <recommendedName>
        <fullName evidence="1 6">Peptidyl-tRNA hydrolase</fullName>
        <ecNumber evidence="1 6">3.1.1.29</ecNumber>
    </recommendedName>
</protein>
<comment type="catalytic activity">
    <reaction evidence="6">
        <text>an N-acyl-L-alpha-aminoacyl-tRNA + H2O = an N-acyl-L-amino acid + a tRNA + H(+)</text>
        <dbReference type="Rhea" id="RHEA:54448"/>
        <dbReference type="Rhea" id="RHEA-COMP:10123"/>
        <dbReference type="Rhea" id="RHEA-COMP:13883"/>
        <dbReference type="ChEBI" id="CHEBI:15377"/>
        <dbReference type="ChEBI" id="CHEBI:15378"/>
        <dbReference type="ChEBI" id="CHEBI:59874"/>
        <dbReference type="ChEBI" id="CHEBI:78442"/>
        <dbReference type="ChEBI" id="CHEBI:138191"/>
        <dbReference type="EC" id="3.1.1.29"/>
    </reaction>
</comment>
<dbReference type="InterPro" id="IPR018171">
    <property type="entry name" value="Pept_tRNA_hydro_CS"/>
</dbReference>
<keyword evidence="10" id="KW-1185">Reference proteome</keyword>